<dbReference type="Proteomes" id="UP000810252">
    <property type="component" value="Unassembled WGS sequence"/>
</dbReference>
<dbReference type="AlphaFoldDB" id="A0A9D9EKL3"/>
<accession>A0A9D9EKL3</accession>
<reference evidence="1" key="1">
    <citation type="submission" date="2020-10" db="EMBL/GenBank/DDBJ databases">
        <authorList>
            <person name="Gilroy R."/>
        </authorList>
    </citation>
    <scope>NUCLEOTIDE SEQUENCE</scope>
    <source>
        <strain evidence="1">20514</strain>
    </source>
</reference>
<dbReference type="EMBL" id="JADIMQ010000048">
    <property type="protein sequence ID" value="MBO8448271.1"/>
    <property type="molecule type" value="Genomic_DNA"/>
</dbReference>
<organism evidence="1 2">
    <name type="scientific">Candidatus Cryptobacteroides merdigallinarum</name>
    <dbReference type="NCBI Taxonomy" id="2840770"/>
    <lineage>
        <taxon>Bacteria</taxon>
        <taxon>Pseudomonadati</taxon>
        <taxon>Bacteroidota</taxon>
        <taxon>Bacteroidia</taxon>
        <taxon>Bacteroidales</taxon>
        <taxon>Candidatus Cryptobacteroides</taxon>
    </lineage>
</organism>
<evidence type="ECO:0000313" key="2">
    <source>
        <dbReference type="Proteomes" id="UP000810252"/>
    </source>
</evidence>
<comment type="caution">
    <text evidence="1">The sequence shown here is derived from an EMBL/GenBank/DDBJ whole genome shotgun (WGS) entry which is preliminary data.</text>
</comment>
<protein>
    <submittedName>
        <fullName evidence="1">Uncharacterized protein</fullName>
    </submittedName>
</protein>
<proteinExistence type="predicted"/>
<evidence type="ECO:0000313" key="1">
    <source>
        <dbReference type="EMBL" id="MBO8448271.1"/>
    </source>
</evidence>
<gene>
    <name evidence="1" type="ORF">IAC29_03240</name>
</gene>
<name>A0A9D9EKL3_9BACT</name>
<sequence>MEFLKKYFYGQLTPQEEALVQDWLAEHFDEPQVQEMLETLMSEMEAEDREMSSAAFDEVSAKLGLDRRY</sequence>
<reference evidence="1" key="2">
    <citation type="journal article" date="2021" name="PeerJ">
        <title>Extensive microbial diversity within the chicken gut microbiome revealed by metagenomics and culture.</title>
        <authorList>
            <person name="Gilroy R."/>
            <person name="Ravi A."/>
            <person name="Getino M."/>
            <person name="Pursley I."/>
            <person name="Horton D.L."/>
            <person name="Alikhan N.F."/>
            <person name="Baker D."/>
            <person name="Gharbi K."/>
            <person name="Hall N."/>
            <person name="Watson M."/>
            <person name="Adriaenssens E.M."/>
            <person name="Foster-Nyarko E."/>
            <person name="Jarju S."/>
            <person name="Secka A."/>
            <person name="Antonio M."/>
            <person name="Oren A."/>
            <person name="Chaudhuri R.R."/>
            <person name="La Ragione R."/>
            <person name="Hildebrand F."/>
            <person name="Pallen M.J."/>
        </authorList>
    </citation>
    <scope>NUCLEOTIDE SEQUENCE</scope>
    <source>
        <strain evidence="1">20514</strain>
    </source>
</reference>